<organism evidence="19 20">
    <name type="scientific">Zootermopsis nevadensis</name>
    <name type="common">Dampwood termite</name>
    <dbReference type="NCBI Taxonomy" id="136037"/>
    <lineage>
        <taxon>Eukaryota</taxon>
        <taxon>Metazoa</taxon>
        <taxon>Ecdysozoa</taxon>
        <taxon>Arthropoda</taxon>
        <taxon>Hexapoda</taxon>
        <taxon>Insecta</taxon>
        <taxon>Pterygota</taxon>
        <taxon>Neoptera</taxon>
        <taxon>Polyneoptera</taxon>
        <taxon>Dictyoptera</taxon>
        <taxon>Blattodea</taxon>
        <taxon>Blattoidea</taxon>
        <taxon>Termitoidae</taxon>
        <taxon>Termopsidae</taxon>
        <taxon>Zootermopsis</taxon>
    </lineage>
</organism>
<dbReference type="SUPFAM" id="SSF82199">
    <property type="entry name" value="SET domain"/>
    <property type="match status" value="1"/>
</dbReference>
<dbReference type="Pfam" id="PF00856">
    <property type="entry name" value="SET"/>
    <property type="match status" value="1"/>
</dbReference>
<evidence type="ECO:0000256" key="6">
    <source>
        <dbReference type="ARBA" id="ARBA00022723"/>
    </source>
</evidence>
<dbReference type="GO" id="GO:0032259">
    <property type="term" value="P:methylation"/>
    <property type="evidence" value="ECO:0007669"/>
    <property type="project" value="UniProtKB-KW"/>
</dbReference>
<dbReference type="GO" id="GO:0008270">
    <property type="term" value="F:zinc ion binding"/>
    <property type="evidence" value="ECO:0007669"/>
    <property type="project" value="UniProtKB-KW"/>
</dbReference>
<dbReference type="Proteomes" id="UP000027135">
    <property type="component" value="Unassembled WGS sequence"/>
</dbReference>
<dbReference type="InterPro" id="IPR034732">
    <property type="entry name" value="EPHD"/>
</dbReference>
<keyword evidence="11" id="KW-0805">Transcription regulation</keyword>
<dbReference type="PROSITE" id="PS50868">
    <property type="entry name" value="POST_SET"/>
    <property type="match status" value="1"/>
</dbReference>
<dbReference type="PROSITE" id="PS51543">
    <property type="entry name" value="FYRC"/>
    <property type="match status" value="1"/>
</dbReference>
<dbReference type="InParanoid" id="A0A067QJR1"/>
<dbReference type="Gene3D" id="3.30.160.360">
    <property type="match status" value="1"/>
</dbReference>
<evidence type="ECO:0000256" key="13">
    <source>
        <dbReference type="ARBA" id="ARBA00023163"/>
    </source>
</evidence>
<keyword evidence="13" id="KW-0804">Transcription</keyword>
<keyword evidence="8" id="KW-0863">Zinc-finger</keyword>
<evidence type="ECO:0000313" key="19">
    <source>
        <dbReference type="EMBL" id="KDR09252.1"/>
    </source>
</evidence>
<dbReference type="STRING" id="136037.A0A067QJR1"/>
<dbReference type="PROSITE" id="PS51542">
    <property type="entry name" value="FYRN"/>
    <property type="match status" value="1"/>
</dbReference>
<dbReference type="OrthoDB" id="308383at2759"/>
<accession>A0A067QJR1</accession>
<dbReference type="InterPro" id="IPR003616">
    <property type="entry name" value="Post-SET_dom"/>
</dbReference>
<evidence type="ECO:0000256" key="14">
    <source>
        <dbReference type="ARBA" id="ARBA00023242"/>
    </source>
</evidence>
<feature type="compositionally biased region" description="Polar residues" evidence="15">
    <location>
        <begin position="1645"/>
        <end position="1654"/>
    </location>
</feature>
<dbReference type="InterPro" id="IPR003888">
    <property type="entry name" value="FYrich_N"/>
</dbReference>
<keyword evidence="2" id="KW-0597">Phosphoprotein</keyword>
<dbReference type="SMART" id="SM00317">
    <property type="entry name" value="SET"/>
    <property type="match status" value="1"/>
</dbReference>
<proteinExistence type="predicted"/>
<dbReference type="Gene3D" id="3.30.40.10">
    <property type="entry name" value="Zinc/RING finger domain, C3HC4 (zinc finger)"/>
    <property type="match status" value="1"/>
</dbReference>
<dbReference type="SMART" id="SM00508">
    <property type="entry name" value="PostSET"/>
    <property type="match status" value="1"/>
</dbReference>
<dbReference type="GO" id="GO:0044666">
    <property type="term" value="C:MLL3/4 complex"/>
    <property type="evidence" value="ECO:0007669"/>
    <property type="project" value="TreeGrafter"/>
</dbReference>
<dbReference type="InterPro" id="IPR001214">
    <property type="entry name" value="SET_dom"/>
</dbReference>
<evidence type="ECO:0000256" key="7">
    <source>
        <dbReference type="ARBA" id="ARBA00022737"/>
    </source>
</evidence>
<dbReference type="GO" id="GO:0005700">
    <property type="term" value="C:polytene chromosome"/>
    <property type="evidence" value="ECO:0007669"/>
    <property type="project" value="UniProtKB-ARBA"/>
</dbReference>
<evidence type="ECO:0000256" key="15">
    <source>
        <dbReference type="SAM" id="MobiDB-lite"/>
    </source>
</evidence>
<keyword evidence="5" id="KW-0949">S-adenosyl-L-methionine</keyword>
<evidence type="ECO:0000256" key="8">
    <source>
        <dbReference type="ARBA" id="ARBA00022771"/>
    </source>
</evidence>
<keyword evidence="14" id="KW-0539">Nucleus</keyword>
<reference evidence="19 20" key="1">
    <citation type="journal article" date="2014" name="Nat. Commun.">
        <title>Molecular traces of alternative social organization in a termite genome.</title>
        <authorList>
            <person name="Terrapon N."/>
            <person name="Li C."/>
            <person name="Robertson H.M."/>
            <person name="Ji L."/>
            <person name="Meng X."/>
            <person name="Booth W."/>
            <person name="Chen Z."/>
            <person name="Childers C.P."/>
            <person name="Glastad K.M."/>
            <person name="Gokhale K."/>
            <person name="Gowin J."/>
            <person name="Gronenberg W."/>
            <person name="Hermansen R.A."/>
            <person name="Hu H."/>
            <person name="Hunt B.G."/>
            <person name="Huylmans A.K."/>
            <person name="Khalil S.M."/>
            <person name="Mitchell R.D."/>
            <person name="Munoz-Torres M.C."/>
            <person name="Mustard J.A."/>
            <person name="Pan H."/>
            <person name="Reese J.T."/>
            <person name="Scharf M.E."/>
            <person name="Sun F."/>
            <person name="Vogel H."/>
            <person name="Xiao J."/>
            <person name="Yang W."/>
            <person name="Yang Z."/>
            <person name="Yang Z."/>
            <person name="Zhou J."/>
            <person name="Zhu J."/>
            <person name="Brent C.S."/>
            <person name="Elsik C.G."/>
            <person name="Goodisman M.A."/>
            <person name="Liberles D.A."/>
            <person name="Roe R.M."/>
            <person name="Vargo E.L."/>
            <person name="Vilcinskas A."/>
            <person name="Wang J."/>
            <person name="Bornberg-Bauer E."/>
            <person name="Korb J."/>
            <person name="Zhang G."/>
            <person name="Liebig J."/>
        </authorList>
    </citation>
    <scope>NUCLEOTIDE SEQUENCE [LARGE SCALE GENOMIC DNA]</scope>
    <source>
        <tissue evidence="19">Whole organism</tissue>
    </source>
</reference>
<dbReference type="PANTHER" id="PTHR45888:SF6">
    <property type="entry name" value="HL01030P-RELATED"/>
    <property type="match status" value="1"/>
</dbReference>
<keyword evidence="6" id="KW-0479">Metal-binding</keyword>
<evidence type="ECO:0000313" key="20">
    <source>
        <dbReference type="Proteomes" id="UP000027135"/>
    </source>
</evidence>
<keyword evidence="12" id="KW-0010">Activator</keyword>
<evidence type="ECO:0000259" key="18">
    <source>
        <dbReference type="PROSITE" id="PS51805"/>
    </source>
</evidence>
<dbReference type="InterPro" id="IPR013083">
    <property type="entry name" value="Znf_RING/FYVE/PHD"/>
</dbReference>
<feature type="compositionally biased region" description="Basic and acidic residues" evidence="15">
    <location>
        <begin position="1436"/>
        <end position="1454"/>
    </location>
</feature>
<sequence length="2597" mass="281003">MNVDPSPEPYLPTPDTIKDDEDDMMPMMHDDADMMELDDASRTPVTDVENVTELDIVSQTTLDLNVTSSAEMPVMDSVVHCQASMDTVEDSSSEALKSVVSEATTQISSSGKVARPDLSCGLTTAAQLPISGVHQANRTAVVTFPGLTVPATSYSRGQLQNLSPLLVEEHTFATDTVSVLNTLIASAVAPVTRQVTSLVPSAVAIPCSVPFALDSELTNSTGTLPVQVPPATSAKEKLQETPSTLTASYLTSPSAVVTEGVGITVTSEVGLTTPVASPGCSTAAVPLHADSLVSTACVTSDSAPHMHSSVTGASPTFSIIKSATASSSPRRTSILQGSAGSLSAMSAVPVCIIRSQSGGSGSGISTTVSLISSAVASTVALPVTSSQLTSATVANLVADAVNAARLPYPPASVGQHLAFTTASVVPLVTASPAGVSVIASASTVSLGGISMSVDSLVPPPRMSTAPVTSSQSVSPHVPVTVETNSSIIPIVDTKQSSGENQNYIVKHAPPTSVQANAEEKDVDIRSKYLTSQSTGSQKEDTEILADMSSKFSQVTRPSMLENTSRNLNNELPLQSVGTEPSSVCAVQNAPQKVDDDDDEILMKTMQLIFQDTRPSVLATVERVPQSAAAVVQQETAGTETDRRRWQHNIPDTSSIVGSVIVTEDKCSSDTQQSLVVSISSPPVTDKEPIKELTLADKLLHPPVQDSLSASNKIQAVSKPYPVPSSNLPTVFIEPHQREEVRMDYEDGDKTSDIPNKTNASYSHNILPASQIEPSTNLKLPLQTTESTASSEALVDVLRAPSAIPPETSAVFSSPSQSTVTASTTSSEVKSIPETALSSKVVKSTAVLPRSVFSGGLSGSGQSMLACRLSTIASGPPVNTTQTSQSAAPQGIMTSSEIVSQIATVPVPMSTGCPVVMTPRISSTAGRFSPIVNTGQAVASVVRQYVAYTQQQVASQTSPVIAGISRSLSMPSPAHSPHLPAQGSVSVLAPTTAARVISSKSHQSLAAEQFVQSRTEAPPVLTVSSSVMQSQATVSSMPQPSGTILQTRVSAPPSASGLAAIQHVTSYEGTNRTDGDIETVVTSALERLGRDVILSVSSESATSSRNSDLVDSSKYPYASSAPPRIQSSCSVFSSVMYPQRRMSAGEIKVEEPARSCQFEQLTAVKTETLDLCLFQESPVPTTSIIMQQQQHSSPTLTSISKPVATSCIMASQPSVATIVPKTETQHLVSSCKFSSTTQALSQPQQQAPVPAFPHRMEESQNVLLKQLLQNTGCAQTQSQQTSSVPTHHHGAPSLPVVPSLEAQLARPVPPTPSSLLPPLLTNDSPQSQTPQLSRQLSHLTTRETSLVSRPPPQLSTSLSIPVQTDRRPDPPNRENVLSPPATLRSCANVAESNLHEPTPLSSPHVVTIKKEVAPPLQSPSADVKKETVSDDSSEQVASEKKEFHGKTEQPSKDEIGDLGMEASCDKTTQDQAALDAKKVKRRLYQQKRRQSQGKEPTASGGTPKKQRIRKVSGSKVDEDYDTYIENLMMQLRQLPPMSVLEPALSRNYAVCSIFGSGDLTKIGTTRDYSTRHGDLKGSFCAAYLAHVSDHYNTQPFGDLPPLPPQPPVSTQRGFYDQEFAALKLENDDDKRPDGQTSGNRDRGNDTPDTVVSSSSPECVIHELPIRFPGLKLIEEEDSEKEEETRWMKRSSPIIPIISPIPIRLRPGMQMAKEISDVDKENVGVTRDHIQLKTRFGVYPPAPLRDAGNVTVTLTLTSAAAGDILGVLRHLANILSIPAPSGYQIVERTSTPPSQKLGLYRTKGKDGKEGAPVDIQSILNGAAKFCRHCDVVILSSLIRKKASELPFLAKDDVVENGDDLYFCSSACYMQFALMHRSPSISEDKAAAIVDHLCQTAESPSQQKKVCPPESTEKVKEDERSEKKVKEEDEQMDVDRQLNEFEDVKTEQDDAEKSESAEPQSIPTQSKKTESVSVNTEVPLEKLEKKPASGTVPTASAVATVTVPSSTLHQGTSSDKRSRRHTGDDQAIAPSSHCPPPTKLWKGVKYKYWTPGAIQPAVKYKKPTDKEVTEMLFRMGITMTPAKIPEDTRKCMFCHQIGDGVGDGTARLLNFDVDKWVHLNCALWSDDVYETVNGALMNLENSLQQSLVLSCVVCHRMGATIRCFKLRCSNVYHLGCAVKDGCVFFKNKSTYCSAHIPKNEKDNELTTLSVFRRVYVNRDENRQVATVMHQDHNNLLRVGSLIFLSVGQLLPHQLQAFHTPNYIYPIGYKIVRFYWSMRVPNKRCRYVCSIHDVAGRPEFRVLVQEPCQDDLELRDCTPRAVWARILEPLASLRKEMGGVQVFPRFISGEDLFGLTEPAVVRVLESLPGVETLTDYRFKYGRNPLLELPLAVNPTGCARTEPKLRNQFLWKRPHTQRTGSSSRPIFVPTASMAGEAACPYSKQFVHSKSSQYKKMKQEWRNNVYLARSKIQGLGLYAARDLERHTMVIEYIGEVIRTELSELREKQYEARNRGIYMFRLDEDRVVDATLSGGLARYINHSCNPNCVAEIVEVERDLRIIIFAKRRISRGEELAYDYKFDIEDDQHKIPCNCGAPNCRKWMN</sequence>
<keyword evidence="20" id="KW-1185">Reference proteome</keyword>
<evidence type="ECO:0000256" key="12">
    <source>
        <dbReference type="ARBA" id="ARBA00023159"/>
    </source>
</evidence>
<feature type="compositionally biased region" description="Pro residues" evidence="15">
    <location>
        <begin position="1"/>
        <end position="12"/>
    </location>
</feature>
<evidence type="ECO:0000256" key="11">
    <source>
        <dbReference type="ARBA" id="ARBA00023015"/>
    </source>
</evidence>
<dbReference type="GO" id="GO:0042800">
    <property type="term" value="F:histone H3K4 methyltransferase activity"/>
    <property type="evidence" value="ECO:0007669"/>
    <property type="project" value="TreeGrafter"/>
</dbReference>
<dbReference type="CDD" id="cd19171">
    <property type="entry name" value="SET_KMT2C_2D"/>
    <property type="match status" value="1"/>
</dbReference>
<dbReference type="eggNOG" id="KOG4443">
    <property type="taxonomic scope" value="Eukaryota"/>
</dbReference>
<dbReference type="GO" id="GO:0098687">
    <property type="term" value="C:chromosomal region"/>
    <property type="evidence" value="ECO:0007669"/>
    <property type="project" value="UniProtKB-ARBA"/>
</dbReference>
<evidence type="ECO:0000256" key="5">
    <source>
        <dbReference type="ARBA" id="ARBA00022691"/>
    </source>
</evidence>
<dbReference type="InterPro" id="IPR046341">
    <property type="entry name" value="SET_dom_sf"/>
</dbReference>
<feature type="domain" description="Post-SET" evidence="17">
    <location>
        <begin position="2581"/>
        <end position="2597"/>
    </location>
</feature>
<protein>
    <submittedName>
        <fullName evidence="19">Histone-lysine N-methyltransferase trr</fullName>
    </submittedName>
</protein>
<dbReference type="FunCoup" id="A0A067QJR1">
    <property type="interactions" value="134"/>
</dbReference>
<dbReference type="InterPro" id="IPR001965">
    <property type="entry name" value="Znf_PHD"/>
</dbReference>
<evidence type="ECO:0000256" key="2">
    <source>
        <dbReference type="ARBA" id="ARBA00022553"/>
    </source>
</evidence>
<feature type="region of interest" description="Disordered" evidence="15">
    <location>
        <begin position="1621"/>
        <end position="1654"/>
    </location>
</feature>
<evidence type="ECO:0000256" key="3">
    <source>
        <dbReference type="ARBA" id="ARBA00022603"/>
    </source>
</evidence>
<dbReference type="PANTHER" id="PTHR45888">
    <property type="entry name" value="HL01030P-RELATED"/>
    <property type="match status" value="1"/>
</dbReference>
<feature type="compositionally biased region" description="Basic and acidic residues" evidence="15">
    <location>
        <begin position="1908"/>
        <end position="1953"/>
    </location>
</feature>
<dbReference type="GO" id="GO:0045944">
    <property type="term" value="P:positive regulation of transcription by RNA polymerase II"/>
    <property type="evidence" value="ECO:0007669"/>
    <property type="project" value="TreeGrafter"/>
</dbReference>
<evidence type="ECO:0000256" key="4">
    <source>
        <dbReference type="ARBA" id="ARBA00022679"/>
    </source>
</evidence>
<feature type="region of interest" description="Disordered" evidence="15">
    <location>
        <begin position="1"/>
        <end position="27"/>
    </location>
</feature>
<name>A0A067QJR1_ZOONE</name>
<dbReference type="SMART" id="SM00249">
    <property type="entry name" value="PHD"/>
    <property type="match status" value="1"/>
</dbReference>
<keyword evidence="4 19" id="KW-0808">Transferase</keyword>
<feature type="region of interest" description="Disordered" evidence="15">
    <location>
        <begin position="1481"/>
        <end position="1513"/>
    </location>
</feature>
<dbReference type="InterPro" id="IPR003889">
    <property type="entry name" value="FYrich_C"/>
</dbReference>
<feature type="region of interest" description="Disordered" evidence="15">
    <location>
        <begin position="1896"/>
        <end position="2033"/>
    </location>
</feature>
<gene>
    <name evidence="19" type="ORF">L798_00917</name>
</gene>
<dbReference type="CDD" id="cd15666">
    <property type="entry name" value="ePHD2_KMT2C_like"/>
    <property type="match status" value="1"/>
</dbReference>
<keyword evidence="10" id="KW-0156">Chromatin regulator</keyword>
<dbReference type="PROSITE" id="PS50280">
    <property type="entry name" value="SET"/>
    <property type="match status" value="1"/>
</dbReference>
<dbReference type="FunFam" id="3.30.160.360:FF:000001">
    <property type="entry name" value="Histone-lysine N-methyltransferase"/>
    <property type="match status" value="1"/>
</dbReference>
<feature type="domain" description="PHD-type" evidence="18">
    <location>
        <begin position="2085"/>
        <end position="2193"/>
    </location>
</feature>
<comment type="subcellular location">
    <subcellularLocation>
        <location evidence="1">Nucleus</location>
    </subcellularLocation>
</comment>
<keyword evidence="9" id="KW-0862">Zinc</keyword>
<dbReference type="SMART" id="SM00541">
    <property type="entry name" value="FYRN"/>
    <property type="match status" value="1"/>
</dbReference>
<feature type="compositionally biased region" description="Basic residues" evidence="15">
    <location>
        <begin position="1481"/>
        <end position="1490"/>
    </location>
</feature>
<evidence type="ECO:0000259" key="17">
    <source>
        <dbReference type="PROSITE" id="PS50868"/>
    </source>
</evidence>
<feature type="domain" description="SET" evidence="16">
    <location>
        <begin position="2457"/>
        <end position="2573"/>
    </location>
</feature>
<dbReference type="FunFam" id="3.30.40.10:FF:000002">
    <property type="entry name" value="Histone-lysine N-methyltransferase"/>
    <property type="match status" value="1"/>
</dbReference>
<feature type="region of interest" description="Disordered" evidence="15">
    <location>
        <begin position="1411"/>
        <end position="1457"/>
    </location>
</feature>
<dbReference type="FunFam" id="2.170.270.10:FF:000003">
    <property type="entry name" value="Histone-lysine N-methyltransferase"/>
    <property type="match status" value="1"/>
</dbReference>
<evidence type="ECO:0000256" key="9">
    <source>
        <dbReference type="ARBA" id="ARBA00022833"/>
    </source>
</evidence>
<dbReference type="SMART" id="SM00542">
    <property type="entry name" value="FYRC"/>
    <property type="match status" value="1"/>
</dbReference>
<feature type="compositionally biased region" description="Polar residues" evidence="15">
    <location>
        <begin position="1321"/>
        <end position="1346"/>
    </location>
</feature>
<evidence type="ECO:0000256" key="1">
    <source>
        <dbReference type="ARBA" id="ARBA00004123"/>
    </source>
</evidence>
<keyword evidence="3 19" id="KW-0489">Methyltransferase</keyword>
<evidence type="ECO:0000256" key="10">
    <source>
        <dbReference type="ARBA" id="ARBA00022853"/>
    </source>
</evidence>
<feature type="compositionally biased region" description="Low complexity" evidence="15">
    <location>
        <begin position="1985"/>
        <end position="2004"/>
    </location>
</feature>
<feature type="region of interest" description="Disordered" evidence="15">
    <location>
        <begin position="1272"/>
        <end position="1381"/>
    </location>
</feature>
<evidence type="ECO:0000259" key="16">
    <source>
        <dbReference type="PROSITE" id="PS50280"/>
    </source>
</evidence>
<dbReference type="Pfam" id="PF13832">
    <property type="entry name" value="zf-HC5HC2H_2"/>
    <property type="match status" value="1"/>
</dbReference>
<feature type="compositionally biased region" description="Basic and acidic residues" evidence="15">
    <location>
        <begin position="1623"/>
        <end position="1644"/>
    </location>
</feature>
<feature type="compositionally biased region" description="Polar residues" evidence="15">
    <location>
        <begin position="1954"/>
        <end position="1973"/>
    </location>
</feature>
<dbReference type="PROSITE" id="PS51805">
    <property type="entry name" value="EPHD"/>
    <property type="match status" value="1"/>
</dbReference>
<dbReference type="EMBL" id="KK853256">
    <property type="protein sequence ID" value="KDR09252.1"/>
    <property type="molecule type" value="Genomic_DNA"/>
</dbReference>
<dbReference type="Pfam" id="PF05965">
    <property type="entry name" value="FYRC"/>
    <property type="match status" value="1"/>
</dbReference>
<dbReference type="Gene3D" id="2.170.270.10">
    <property type="entry name" value="SET domain"/>
    <property type="match status" value="1"/>
</dbReference>
<dbReference type="Pfam" id="PF05964">
    <property type="entry name" value="FYRN"/>
    <property type="match status" value="1"/>
</dbReference>
<keyword evidence="7" id="KW-0677">Repeat</keyword>
<dbReference type="GO" id="GO:0003713">
    <property type="term" value="F:transcription coactivator activity"/>
    <property type="evidence" value="ECO:0007669"/>
    <property type="project" value="TreeGrafter"/>
</dbReference>